<dbReference type="AlphaFoldDB" id="Q22WY9"/>
<gene>
    <name evidence="2" type="ORF">TTHERM_00633640</name>
</gene>
<evidence type="ECO:0000313" key="3">
    <source>
        <dbReference type="Proteomes" id="UP000009168"/>
    </source>
</evidence>
<reference evidence="3" key="1">
    <citation type="journal article" date="2006" name="PLoS Biol.">
        <title>Macronuclear genome sequence of the ciliate Tetrahymena thermophila, a model eukaryote.</title>
        <authorList>
            <person name="Eisen J.A."/>
            <person name="Coyne R.S."/>
            <person name="Wu M."/>
            <person name="Wu D."/>
            <person name="Thiagarajan M."/>
            <person name="Wortman J.R."/>
            <person name="Badger J.H."/>
            <person name="Ren Q."/>
            <person name="Amedeo P."/>
            <person name="Jones K.M."/>
            <person name="Tallon L.J."/>
            <person name="Delcher A.L."/>
            <person name="Salzberg S.L."/>
            <person name="Silva J.C."/>
            <person name="Haas B.J."/>
            <person name="Majoros W.H."/>
            <person name="Farzad M."/>
            <person name="Carlton J.M."/>
            <person name="Smith R.K. Jr."/>
            <person name="Garg J."/>
            <person name="Pearlman R.E."/>
            <person name="Karrer K.M."/>
            <person name="Sun L."/>
            <person name="Manning G."/>
            <person name="Elde N.C."/>
            <person name="Turkewitz A.P."/>
            <person name="Asai D.J."/>
            <person name="Wilkes D.E."/>
            <person name="Wang Y."/>
            <person name="Cai H."/>
            <person name="Collins K."/>
            <person name="Stewart B.A."/>
            <person name="Lee S.R."/>
            <person name="Wilamowska K."/>
            <person name="Weinberg Z."/>
            <person name="Ruzzo W.L."/>
            <person name="Wloga D."/>
            <person name="Gaertig J."/>
            <person name="Frankel J."/>
            <person name="Tsao C.-C."/>
            <person name="Gorovsky M.A."/>
            <person name="Keeling P.J."/>
            <person name="Waller R.F."/>
            <person name="Patron N.J."/>
            <person name="Cherry J.M."/>
            <person name="Stover N.A."/>
            <person name="Krieger C.J."/>
            <person name="del Toro C."/>
            <person name="Ryder H.F."/>
            <person name="Williamson S.C."/>
            <person name="Barbeau R.A."/>
            <person name="Hamilton E.P."/>
            <person name="Orias E."/>
        </authorList>
    </citation>
    <scope>NUCLEOTIDE SEQUENCE [LARGE SCALE GENOMIC DNA]</scope>
    <source>
        <strain evidence="3">SB210</strain>
    </source>
</reference>
<organism evidence="2 3">
    <name type="scientific">Tetrahymena thermophila (strain SB210)</name>
    <dbReference type="NCBI Taxonomy" id="312017"/>
    <lineage>
        <taxon>Eukaryota</taxon>
        <taxon>Sar</taxon>
        <taxon>Alveolata</taxon>
        <taxon>Ciliophora</taxon>
        <taxon>Intramacronucleata</taxon>
        <taxon>Oligohymenophorea</taxon>
        <taxon>Hymenostomatida</taxon>
        <taxon>Tetrahymenina</taxon>
        <taxon>Tetrahymenidae</taxon>
        <taxon>Tetrahymena</taxon>
    </lineage>
</organism>
<proteinExistence type="predicted"/>
<accession>Q22WY9</accession>
<dbReference type="EMBL" id="GG662809">
    <property type="protein sequence ID" value="EAR89857.4"/>
    <property type="molecule type" value="Genomic_DNA"/>
</dbReference>
<keyword evidence="1" id="KW-0732">Signal</keyword>
<evidence type="ECO:0008006" key="4">
    <source>
        <dbReference type="Google" id="ProtNLM"/>
    </source>
</evidence>
<dbReference type="RefSeq" id="XP_001010102.4">
    <property type="nucleotide sequence ID" value="XM_001010102.4"/>
</dbReference>
<dbReference type="InParanoid" id="Q22WY9"/>
<keyword evidence="3" id="KW-1185">Reference proteome</keyword>
<sequence length="742" mass="77565">MKNLNFIILISYISFSAIKAIIQGDETDCSYDNQNCSACGSTPDIQQLFTYNSNQSCYVTDCLTIGNAKNGWICYSCFNSIQQVTPGPFFDGTNCVNECPQGQQAGDFSSYICEVVNSGQGVNCDQGDQTCNGCGKNVYYAYQFRYNNNGDNLCYVFDCSPNAVKFLNGYVCNSCSTAPGSGNIPKGKFYDHKTCTDTCPPGYKADLSTGFVCLAPPNPGTQVQCSQDSQTCNGCGINPDTVSMFNYVSEQNCSVIDCHYYAFTSLNGWICKSCALATGSDNILQGEFYDPNANTCVKNCPIGTSASANTNYICTPVPVAVPCSNDSQTCKGCGSDATIQGQFNFMSGNNCIVQDCTQVTKFNGWVCNSCSFVNTNTPLQGKYYNGSSCTDNCPPGQSASAATGYTCQVINPGVPVACSKDVQTCGGCGSTSDIQNLFTKLKGTSCQVTDCFSNIIGSNLNGWICNSCQNASGSGNIAAGQYFDGKTCVKNCPIGQQASADTGFVCQNPPNPGANVACSTDSSTCGGCGVTNAIQNLFTHGKGNLCSITDCNLSVVGSNLNGWVCNSCQNASGSGNIAAGQYFDGKTCVKNCSIGQQASADTGFVCQNPPNPGATVACSTDSSTCGGCGATNVIQNLFTHGQGNVCSVTDCKLFVVGSNLNGWVCKSCSLASGSSNIPVGQYYDGKTCVADCPSGQSATADTGYMCKTSSNPASGNNNQSTTSDTSLIIYILGFANILNLLF</sequence>
<evidence type="ECO:0000256" key="1">
    <source>
        <dbReference type="SAM" id="SignalP"/>
    </source>
</evidence>
<dbReference type="eggNOG" id="KOG4308">
    <property type="taxonomic scope" value="Eukaryota"/>
</dbReference>
<evidence type="ECO:0000313" key="2">
    <source>
        <dbReference type="EMBL" id="EAR89857.4"/>
    </source>
</evidence>
<dbReference type="KEGG" id="tet:TTHERM_00633640"/>
<feature type="signal peptide" evidence="1">
    <location>
        <begin position="1"/>
        <end position="20"/>
    </location>
</feature>
<name>Q22WY9_TETTS</name>
<dbReference type="STRING" id="312017.Q22WY9"/>
<dbReference type="Proteomes" id="UP000009168">
    <property type="component" value="Unassembled WGS sequence"/>
</dbReference>
<protein>
    <recommendedName>
        <fullName evidence="4">Immobilization antigen</fullName>
    </recommendedName>
</protein>
<dbReference type="GeneID" id="7844366"/>
<dbReference type="HOGENOM" id="CLU_337576_0_0_1"/>
<feature type="chain" id="PRO_5004201380" description="Immobilization antigen" evidence="1">
    <location>
        <begin position="21"/>
        <end position="742"/>
    </location>
</feature>